<gene>
    <name evidence="10" type="ORF">AZI98_12510</name>
</gene>
<dbReference type="GO" id="GO:0005886">
    <property type="term" value="C:plasma membrane"/>
    <property type="evidence" value="ECO:0007669"/>
    <property type="project" value="UniProtKB-SubCell"/>
</dbReference>
<comment type="caution">
    <text evidence="10">The sequence shown here is derived from an EMBL/GenBank/DDBJ whole genome shotgun (WGS) entry which is preliminary data.</text>
</comment>
<evidence type="ECO:0000256" key="8">
    <source>
        <dbReference type="PIRNR" id="PIRNR037778"/>
    </source>
</evidence>
<dbReference type="STRING" id="33936.AZI98_12510"/>
<dbReference type="PANTHER" id="PTHR38438:SF1">
    <property type="entry name" value="RIBOFLAVIN TRANSPORTER RIBU"/>
    <property type="match status" value="1"/>
</dbReference>
<dbReference type="PANTHER" id="PTHR38438">
    <property type="entry name" value="RIBOFLAVIN TRANSPORTER RIBU"/>
    <property type="match status" value="1"/>
</dbReference>
<dbReference type="Proteomes" id="UP000076476">
    <property type="component" value="Unassembled WGS sequence"/>
</dbReference>
<accession>A0A165XE23</accession>
<keyword evidence="7 8" id="KW-0472">Membrane</keyword>
<evidence type="ECO:0000256" key="3">
    <source>
        <dbReference type="ARBA" id="ARBA00022448"/>
    </source>
</evidence>
<feature type="transmembrane region" description="Helical" evidence="9">
    <location>
        <begin position="140"/>
        <end position="164"/>
    </location>
</feature>
<comment type="function">
    <text evidence="8">Probably a riboflavin-binding protein that interacts with the energy-coupling factor (ECF) ABC-transporter complex.</text>
</comment>
<evidence type="ECO:0000256" key="2">
    <source>
        <dbReference type="ARBA" id="ARBA00005540"/>
    </source>
</evidence>
<keyword evidence="6 9" id="KW-1133">Transmembrane helix</keyword>
<evidence type="ECO:0000256" key="7">
    <source>
        <dbReference type="ARBA" id="ARBA00023136"/>
    </source>
</evidence>
<keyword evidence="5 9" id="KW-0812">Transmembrane</keyword>
<evidence type="ECO:0000256" key="9">
    <source>
        <dbReference type="SAM" id="Phobius"/>
    </source>
</evidence>
<keyword evidence="3 8" id="KW-0813">Transport</keyword>
<feature type="transmembrane region" description="Helical" evidence="9">
    <location>
        <begin position="30"/>
        <end position="50"/>
    </location>
</feature>
<dbReference type="InterPro" id="IPR024529">
    <property type="entry name" value="ECF_trnsprt_substrate-spec"/>
</dbReference>
<comment type="subcellular location">
    <subcellularLocation>
        <location evidence="1">Cell membrane</location>
        <topology evidence="1">Multi-pass membrane protein</topology>
    </subcellularLocation>
</comment>
<dbReference type="Gene3D" id="1.10.1760.20">
    <property type="match status" value="1"/>
</dbReference>
<feature type="transmembrane region" description="Helical" evidence="9">
    <location>
        <begin position="70"/>
        <end position="87"/>
    </location>
</feature>
<dbReference type="Pfam" id="PF12822">
    <property type="entry name" value="ECF_trnsprt"/>
    <property type="match status" value="1"/>
</dbReference>
<dbReference type="AlphaFoldDB" id="A0A161W9H9"/>
<dbReference type="PIRSF" id="PIRSF037778">
    <property type="entry name" value="UCP037778_transp_RibU"/>
    <property type="match status" value="1"/>
</dbReference>
<evidence type="ECO:0000256" key="1">
    <source>
        <dbReference type="ARBA" id="ARBA00004651"/>
    </source>
</evidence>
<keyword evidence="4 8" id="KW-1003">Cell membrane</keyword>
<evidence type="ECO:0000313" key="11">
    <source>
        <dbReference type="Proteomes" id="UP000076476"/>
    </source>
</evidence>
<accession>A0A161W9H9</accession>
<dbReference type="EMBL" id="LWBR01000035">
    <property type="protein sequence ID" value="KZN95923.1"/>
    <property type="molecule type" value="Genomic_DNA"/>
</dbReference>
<keyword evidence="11" id="KW-1185">Reference proteome</keyword>
<reference evidence="10 11" key="1">
    <citation type="submission" date="2016-04" db="EMBL/GenBank/DDBJ databases">
        <title>Draft genome sequence of Aeribacillus pallidus 8m3 from petroleum reservoir.</title>
        <authorList>
            <person name="Poltaraus A.B."/>
            <person name="Nazina T.N."/>
            <person name="Tourova T.P."/>
            <person name="Malakho S.M."/>
            <person name="Korshunova A.V."/>
            <person name="Sokolova D.S."/>
        </authorList>
    </citation>
    <scope>NUCLEOTIDE SEQUENCE [LARGE SCALE GENOMIC DNA]</scope>
    <source>
        <strain evidence="10 11">8m3</strain>
    </source>
</reference>
<organism evidence="10 11">
    <name type="scientific">Aeribacillus pallidus</name>
    <dbReference type="NCBI Taxonomy" id="33936"/>
    <lineage>
        <taxon>Bacteria</taxon>
        <taxon>Bacillati</taxon>
        <taxon>Bacillota</taxon>
        <taxon>Bacilli</taxon>
        <taxon>Bacillales</taxon>
        <taxon>Bacillaceae</taxon>
        <taxon>Aeribacillus</taxon>
    </lineage>
</organism>
<dbReference type="InterPro" id="IPR025720">
    <property type="entry name" value="RibU"/>
</dbReference>
<proteinExistence type="inferred from homology"/>
<comment type="similarity">
    <text evidence="2 8">Belongs to the prokaryotic riboflavin transporter (P-RFT) (TC 2.A.87) family.</text>
</comment>
<feature type="transmembrane region" description="Helical" evidence="9">
    <location>
        <begin position="96"/>
        <end position="120"/>
    </location>
</feature>
<evidence type="ECO:0000256" key="4">
    <source>
        <dbReference type="ARBA" id="ARBA00022475"/>
    </source>
</evidence>
<dbReference type="GO" id="GO:0032217">
    <property type="term" value="F:riboflavin transmembrane transporter activity"/>
    <property type="evidence" value="ECO:0007669"/>
    <property type="project" value="UniProtKB-UniRule"/>
</dbReference>
<name>A0A161W9H9_9BACI</name>
<protein>
    <recommendedName>
        <fullName evidence="8">Riboflavin transporter</fullName>
    </recommendedName>
</protein>
<evidence type="ECO:0000256" key="6">
    <source>
        <dbReference type="ARBA" id="ARBA00022989"/>
    </source>
</evidence>
<sequence>MLSGISYLLMALNFPLPGLPAFLKIDFSEIPAMLATILLGPIAGLAVEAIKNTLHYIIQGSATGVPIDQLANFLAGLFFLLPFAFVFQKVRSMKGVLFGLAAGTISMSVAMSLLNYYFILPAYTLFLNMPQMSIAEVKQVIIAGILPFNLIKGTIIAIVFLMIYGRIKEWLQHKFNVQNA</sequence>
<evidence type="ECO:0000256" key="5">
    <source>
        <dbReference type="ARBA" id="ARBA00022692"/>
    </source>
</evidence>
<evidence type="ECO:0000313" key="10">
    <source>
        <dbReference type="EMBL" id="KZN95923.1"/>
    </source>
</evidence>